<evidence type="ECO:0000259" key="3">
    <source>
        <dbReference type="Pfam" id="PF20434"/>
    </source>
</evidence>
<feature type="domain" description="BD-FAE-like" evidence="3">
    <location>
        <begin position="469"/>
        <end position="659"/>
    </location>
</feature>
<dbReference type="InterPro" id="IPR029058">
    <property type="entry name" value="AB_hydrolase_fold"/>
</dbReference>
<accession>A0ABT1P451</accession>
<gene>
    <name evidence="4" type="ORF">HXX02_15745</name>
</gene>
<dbReference type="SUPFAM" id="SSF53474">
    <property type="entry name" value="alpha/beta-Hydrolases"/>
    <property type="match status" value="1"/>
</dbReference>
<keyword evidence="2" id="KW-0325">Glycoprotein</keyword>
<dbReference type="GO" id="GO:0016787">
    <property type="term" value="F:hydrolase activity"/>
    <property type="evidence" value="ECO:0007669"/>
    <property type="project" value="UniProtKB-KW"/>
</dbReference>
<comment type="caution">
    <text evidence="4">The sequence shown here is derived from an EMBL/GenBank/DDBJ whole genome shotgun (WGS) entry which is preliminary data.</text>
</comment>
<evidence type="ECO:0000256" key="2">
    <source>
        <dbReference type="ARBA" id="ARBA00023180"/>
    </source>
</evidence>
<proteinExistence type="predicted"/>
<dbReference type="SUPFAM" id="SSF51126">
    <property type="entry name" value="Pectin lyase-like"/>
    <property type="match status" value="1"/>
</dbReference>
<dbReference type="Pfam" id="PF20434">
    <property type="entry name" value="BD-FAE"/>
    <property type="match status" value="1"/>
</dbReference>
<keyword evidence="1" id="KW-0479">Metal-binding</keyword>
<keyword evidence="5" id="KW-1185">Reference proteome</keyword>
<dbReference type="Gene3D" id="3.40.50.1820">
    <property type="entry name" value="alpha/beta hydrolase"/>
    <property type="match status" value="1"/>
</dbReference>
<evidence type="ECO:0000256" key="1">
    <source>
        <dbReference type="ARBA" id="ARBA00022723"/>
    </source>
</evidence>
<dbReference type="Gene3D" id="2.160.20.10">
    <property type="entry name" value="Single-stranded right-handed beta-helix, Pectin lyase-like"/>
    <property type="match status" value="1"/>
</dbReference>
<evidence type="ECO:0000313" key="4">
    <source>
        <dbReference type="EMBL" id="MCQ3830892.1"/>
    </source>
</evidence>
<dbReference type="EMBL" id="JACASI010000042">
    <property type="protein sequence ID" value="MCQ3830892.1"/>
    <property type="molecule type" value="Genomic_DNA"/>
</dbReference>
<name>A0ABT1P451_9GAMM</name>
<dbReference type="InterPro" id="IPR011050">
    <property type="entry name" value="Pectin_lyase_fold/virulence"/>
</dbReference>
<evidence type="ECO:0000313" key="5">
    <source>
        <dbReference type="Proteomes" id="UP001205566"/>
    </source>
</evidence>
<dbReference type="PANTHER" id="PTHR42970:SF1">
    <property type="entry name" value="PECTATE LYASE C-RELATED"/>
    <property type="match status" value="1"/>
</dbReference>
<reference evidence="4" key="1">
    <citation type="thesis" date="2020" institute="Technische Universitat Dresden" country="Dresden, Germany">
        <title>The Agarolytic System of Microbulbifer elongatus PORT2, Isolated from Batu Karas, Pangandaran West Java Indonesia.</title>
        <authorList>
            <person name="Anggraeni S.R."/>
        </authorList>
    </citation>
    <scope>NUCLEOTIDE SEQUENCE</scope>
    <source>
        <strain evidence="4">PORT2</strain>
    </source>
</reference>
<dbReference type="InterPro" id="IPR052063">
    <property type="entry name" value="Polysaccharide_Lyase_1"/>
</dbReference>
<dbReference type="Proteomes" id="UP001205566">
    <property type="component" value="Unassembled WGS sequence"/>
</dbReference>
<dbReference type="InterPro" id="IPR012334">
    <property type="entry name" value="Pectin_lyas_fold"/>
</dbReference>
<dbReference type="PANTHER" id="PTHR42970">
    <property type="entry name" value="PECTATE LYASE C-RELATED"/>
    <property type="match status" value="1"/>
</dbReference>
<dbReference type="RefSeq" id="WP_255875784.1">
    <property type="nucleotide sequence ID" value="NZ_JACASI010000042.1"/>
</dbReference>
<dbReference type="InterPro" id="IPR049492">
    <property type="entry name" value="BD-FAE-like_dom"/>
</dbReference>
<organism evidence="4 5">
    <name type="scientific">Microbulbifer elongatus</name>
    <dbReference type="NCBI Taxonomy" id="86173"/>
    <lineage>
        <taxon>Bacteria</taxon>
        <taxon>Pseudomonadati</taxon>
        <taxon>Pseudomonadota</taxon>
        <taxon>Gammaproteobacteria</taxon>
        <taxon>Cellvibrionales</taxon>
        <taxon>Microbulbiferaceae</taxon>
        <taxon>Microbulbifer</taxon>
    </lineage>
</organism>
<sequence length="717" mass="78290">MAFVLFSCASALATINLEGVRGFGVDTPGGRGGKILRVTNLQNHGEGSLRWALRQPGPRIVVFEVGGVIDLGQANILVTEPFLTIAGQTAPSPGITLIRGGLNIRTHDVRVQHLRVRPGDAGQPARSGWAPDGIGISGKDAYRIHIDHCSTSWAVDENMSASGARTGGPDATSRQITISNSIIAEGLDYSTHRKGKHSKGLLVHDFVRDVAVVGNLFASNDRRNPYFKAHTTGVVVNNLIYNPGSAAIQLGYIEDEWRDVDAAPVNPRVAVVGNVLQYGRDTYSDLALVSYQGDVYLEDNLVWNLDGEPMNIVQGDIRRLEEKPLWPEGLRTIPAEMLSRELLKTVGARPAQRDAVDQRIIAQIMAGQGRIIDSQDSVEGYPTQVPVFRSLAVPEDVDAWLSRLSRELLEQAEPIVRIPLDDSFNVQSAFNKARKTYPDIQVARVAPGQGTEVLRDVVYRRVGTRALHLDLFLPEEWQPASDRPAVLLVHGGGWRSGNRTLQEPMARYLANRGFVTATVEYRLSPEARYPAGVQDVKSALGWLRAQAGRYGIDPERLAVIGASSGAQIATLVGVTSGLPIFETVQSAGKDSVQAIVNLDGIVSFTTPMALQHEDDPRKNPSAAGAWFGGRYQNVPDLWQQASPLEYAGAGAPPTLFVNSSHPRFHAGRDQYIARLSEAGVATEIMTHVDAPHPYWLFEPWFTPTAERVYGFLNRVMQ</sequence>
<keyword evidence="4" id="KW-0378">Hydrolase</keyword>
<protein>
    <submittedName>
        <fullName evidence="4">Alpha/beta hydrolase fold domain-containing protein</fullName>
    </submittedName>
</protein>